<sequence length="226" mass="25196">MHPFKKLSNRFASTFLAIAWLLNSINAEAIELAVQDQHGDPLPYTVIELHVEGAEPASNLSVAIMDQVDKSFSPEILVIQQGQYVNFPNSDNIRHHVYSFSQAKTFELKLYSGQPKQPVKFNNDGIAVLGCNIHDSMVGYVYIASSPYYVVTDTQGRAKINLPKGVKSITAWHALHRTGPESRMTLNHKSIASSDDKPFPITLVTTKPAPRNTFQSKFKNDTKNKP</sequence>
<dbReference type="Gene3D" id="2.60.40.420">
    <property type="entry name" value="Cupredoxins - blue copper proteins"/>
    <property type="match status" value="1"/>
</dbReference>
<feature type="chain" id="PRO_5016311061" description="Plastocyanin" evidence="1">
    <location>
        <begin position="30"/>
        <end position="226"/>
    </location>
</feature>
<proteinExistence type="predicted"/>
<evidence type="ECO:0008006" key="4">
    <source>
        <dbReference type="Google" id="ProtNLM"/>
    </source>
</evidence>
<feature type="signal peptide" evidence="1">
    <location>
        <begin position="1"/>
        <end position="29"/>
    </location>
</feature>
<dbReference type="SUPFAM" id="SSF49503">
    <property type="entry name" value="Cupredoxins"/>
    <property type="match status" value="1"/>
</dbReference>
<reference evidence="2 3" key="1">
    <citation type="submission" date="2018-05" db="EMBL/GenBank/DDBJ databases">
        <title>Genomic Encyclopedia of Type Strains, Phase IV (KMG-IV): sequencing the most valuable type-strain genomes for metagenomic binning, comparative biology and taxonomic classification.</title>
        <authorList>
            <person name="Goeker M."/>
        </authorList>
    </citation>
    <scope>NUCLEOTIDE SEQUENCE [LARGE SCALE GENOMIC DNA]</scope>
    <source>
        <strain evidence="2 3">DSM 25350</strain>
    </source>
</reference>
<evidence type="ECO:0000313" key="3">
    <source>
        <dbReference type="Proteomes" id="UP000245790"/>
    </source>
</evidence>
<evidence type="ECO:0000256" key="1">
    <source>
        <dbReference type="SAM" id="SignalP"/>
    </source>
</evidence>
<dbReference type="AlphaFoldDB" id="A0A316FFJ1"/>
<dbReference type="EMBL" id="QGGU01000012">
    <property type="protein sequence ID" value="PWK46832.1"/>
    <property type="molecule type" value="Genomic_DNA"/>
</dbReference>
<accession>A0A316FFJ1</accession>
<dbReference type="Proteomes" id="UP000245790">
    <property type="component" value="Unassembled WGS sequence"/>
</dbReference>
<dbReference type="CDD" id="cd04221">
    <property type="entry name" value="MauL"/>
    <property type="match status" value="1"/>
</dbReference>
<keyword evidence="1" id="KW-0732">Signal</keyword>
<evidence type="ECO:0000313" key="2">
    <source>
        <dbReference type="EMBL" id="PWK46832.1"/>
    </source>
</evidence>
<dbReference type="OrthoDB" id="9772097at2"/>
<comment type="caution">
    <text evidence="2">The sequence shown here is derived from an EMBL/GenBank/DDBJ whole genome shotgun (WGS) entry which is preliminary data.</text>
</comment>
<name>A0A316FFJ1_9GAMM</name>
<organism evidence="2 3">
    <name type="scientific">Pleionea mediterranea</name>
    <dbReference type="NCBI Taxonomy" id="523701"/>
    <lineage>
        <taxon>Bacteria</taxon>
        <taxon>Pseudomonadati</taxon>
        <taxon>Pseudomonadota</taxon>
        <taxon>Gammaproteobacteria</taxon>
        <taxon>Oceanospirillales</taxon>
        <taxon>Pleioneaceae</taxon>
        <taxon>Pleionea</taxon>
    </lineage>
</organism>
<gene>
    <name evidence="2" type="ORF">C8D97_11268</name>
</gene>
<protein>
    <recommendedName>
        <fullName evidence="4">Plastocyanin</fullName>
    </recommendedName>
</protein>
<dbReference type="InterPro" id="IPR034242">
    <property type="entry name" value="MauL"/>
</dbReference>
<keyword evidence="3" id="KW-1185">Reference proteome</keyword>
<dbReference type="InterPro" id="IPR008972">
    <property type="entry name" value="Cupredoxin"/>
</dbReference>